<keyword evidence="7" id="KW-1185">Reference proteome</keyword>
<dbReference type="OrthoDB" id="10249382at2759"/>
<keyword evidence="3" id="KW-0547">Nucleotide-binding</keyword>
<keyword evidence="5" id="KW-0206">Cytoskeleton</keyword>
<evidence type="ECO:0000256" key="5">
    <source>
        <dbReference type="ARBA" id="ARBA00023212"/>
    </source>
</evidence>
<dbReference type="Proteomes" id="UP000614601">
    <property type="component" value="Unassembled WGS sequence"/>
</dbReference>
<reference evidence="6" key="1">
    <citation type="submission" date="2020-09" db="EMBL/GenBank/DDBJ databases">
        <authorList>
            <person name="Kikuchi T."/>
        </authorList>
    </citation>
    <scope>NUCLEOTIDE SEQUENCE</scope>
    <source>
        <strain evidence="6">SH1</strain>
    </source>
</reference>
<keyword evidence="4" id="KW-0342">GTP-binding</keyword>
<dbReference type="GO" id="GO:0007020">
    <property type="term" value="P:microtubule nucleation"/>
    <property type="evidence" value="ECO:0007669"/>
    <property type="project" value="InterPro"/>
</dbReference>
<dbReference type="GO" id="GO:0005525">
    <property type="term" value="F:GTP binding"/>
    <property type="evidence" value="ECO:0007669"/>
    <property type="project" value="UniProtKB-KW"/>
</dbReference>
<evidence type="ECO:0000256" key="1">
    <source>
        <dbReference type="ARBA" id="ARBA00004245"/>
    </source>
</evidence>
<dbReference type="InterPro" id="IPR002454">
    <property type="entry name" value="Gamma_tubulin"/>
</dbReference>
<dbReference type="GO" id="GO:0000930">
    <property type="term" value="C:gamma-tubulin complex"/>
    <property type="evidence" value="ECO:0007669"/>
    <property type="project" value="InterPro"/>
</dbReference>
<dbReference type="Proteomes" id="UP000783686">
    <property type="component" value="Unassembled WGS sequence"/>
</dbReference>
<comment type="subcellular location">
    <subcellularLocation>
        <location evidence="1">Cytoplasm</location>
        <location evidence="1">Cytoskeleton</location>
    </subcellularLocation>
</comment>
<proteinExistence type="predicted"/>
<comment type="caution">
    <text evidence="6">The sequence shown here is derived from an EMBL/GenBank/DDBJ whole genome shotgun (WGS) entry which is preliminary data.</text>
</comment>
<evidence type="ECO:0000256" key="4">
    <source>
        <dbReference type="ARBA" id="ARBA00023134"/>
    </source>
</evidence>
<evidence type="ECO:0000313" key="6">
    <source>
        <dbReference type="EMBL" id="CAD5230833.1"/>
    </source>
</evidence>
<evidence type="ECO:0000313" key="7">
    <source>
        <dbReference type="Proteomes" id="UP000614601"/>
    </source>
</evidence>
<dbReference type="SUPFAM" id="SSF55307">
    <property type="entry name" value="Tubulin C-terminal domain-like"/>
    <property type="match status" value="1"/>
</dbReference>
<accession>A0A811LT20</accession>
<dbReference type="EMBL" id="CAJFDH010000006">
    <property type="protein sequence ID" value="CAD5230833.1"/>
    <property type="molecule type" value="Genomic_DNA"/>
</dbReference>
<keyword evidence="2" id="KW-0963">Cytoplasm</keyword>
<dbReference type="InterPro" id="IPR008280">
    <property type="entry name" value="Tub_FtsZ_C"/>
</dbReference>
<evidence type="ECO:0000256" key="3">
    <source>
        <dbReference type="ARBA" id="ARBA00022741"/>
    </source>
</evidence>
<dbReference type="EMBL" id="CAJFCW020000006">
    <property type="protein sequence ID" value="CAG9128032.1"/>
    <property type="molecule type" value="Genomic_DNA"/>
</dbReference>
<sequence length="152" mass="17558">MISATNSTRDPRYIIAGVVVFEGQKEDIDVIRIGKDAREKYRDLFIPTNPRGNRYIRVPPATHKTRTNRVNGLLLANHTGFVDVLDEIRNGCQKLYTRKAFIKPYAEHYDIDHTDDLGETRNVIDGLRIDYKELESGTYEARDVYPTRQWGS</sequence>
<dbReference type="GO" id="GO:0031122">
    <property type="term" value="P:cytoplasmic microtubule organization"/>
    <property type="evidence" value="ECO:0007669"/>
    <property type="project" value="InterPro"/>
</dbReference>
<dbReference type="AlphaFoldDB" id="A0A811LT20"/>
<gene>
    <name evidence="6" type="ORF">BOKJ2_LOCUS14339</name>
</gene>
<protein>
    <submittedName>
        <fullName evidence="6">Uncharacterized protein</fullName>
    </submittedName>
</protein>
<name>A0A811LT20_9BILA</name>
<organism evidence="6 7">
    <name type="scientific">Bursaphelenchus okinawaensis</name>
    <dbReference type="NCBI Taxonomy" id="465554"/>
    <lineage>
        <taxon>Eukaryota</taxon>
        <taxon>Metazoa</taxon>
        <taxon>Ecdysozoa</taxon>
        <taxon>Nematoda</taxon>
        <taxon>Chromadorea</taxon>
        <taxon>Rhabditida</taxon>
        <taxon>Tylenchina</taxon>
        <taxon>Tylenchomorpha</taxon>
        <taxon>Aphelenchoidea</taxon>
        <taxon>Aphelenchoididae</taxon>
        <taxon>Bursaphelenchus</taxon>
    </lineage>
</organism>
<evidence type="ECO:0000256" key="2">
    <source>
        <dbReference type="ARBA" id="ARBA00022490"/>
    </source>
</evidence>
<dbReference type="PRINTS" id="PR01164">
    <property type="entry name" value="GAMMATUBULIN"/>
</dbReference>